<reference evidence="2 4" key="3">
    <citation type="submission" date="2017-07" db="EMBL/GenBank/DDBJ databases">
        <title>Prevalence of linear plasmids in Cutibacterium (Propionibacterium) acnes isolates obtained from prostatic tissue.</title>
        <authorList>
            <person name="Davidsson S."/>
            <person name="Carlsson J."/>
            <person name="Molling P."/>
            <person name="Andren O."/>
            <person name="Andersson S.-O."/>
            <person name="Brzuszkiewicz E."/>
            <person name="Poehlein A."/>
            <person name="Al-Zeer M."/>
            <person name="Brinkmann V."/>
            <person name="Scavenius C."/>
            <person name="Nazipi S."/>
            <person name="Soderquist B."/>
            <person name="Bruggemann H."/>
        </authorList>
    </citation>
    <scope>NUCLEOTIDE SEQUENCE [LARGE SCALE GENOMIC DNA]</scope>
    <source>
        <strain evidence="2 4">DSM 753</strain>
    </source>
</reference>
<dbReference type="EMBL" id="NOXF01000005">
    <property type="protein sequence ID" value="PEQ24456.1"/>
    <property type="molecule type" value="Genomic_DNA"/>
</dbReference>
<sequence length="96" mass="10368">MYSGLILLKAFVNPNEGPRGTFPLSTGERPPFEMVWAAFLGEVSNILLFGGPPEASSRAINGGTGGSHGRGIVPIFREEGKHLVCRRFRRRGGKGE</sequence>
<dbReference type="Proteomes" id="UP000220611">
    <property type="component" value="Unassembled WGS sequence"/>
</dbReference>
<gene>
    <name evidence="2" type="ORF">CH238_07770</name>
    <name evidence="1" type="ORF">CLOLEP_01552</name>
</gene>
<dbReference type="HOGENOM" id="CLU_2354812_0_0_9"/>
<evidence type="ECO:0000313" key="2">
    <source>
        <dbReference type="EMBL" id="PEQ24456.1"/>
    </source>
</evidence>
<protein>
    <submittedName>
        <fullName evidence="1">Uncharacterized protein</fullName>
    </submittedName>
</protein>
<evidence type="ECO:0000313" key="3">
    <source>
        <dbReference type="Proteomes" id="UP000003490"/>
    </source>
</evidence>
<proteinExistence type="predicted"/>
<evidence type="ECO:0000313" key="4">
    <source>
        <dbReference type="Proteomes" id="UP000220611"/>
    </source>
</evidence>
<dbReference type="AlphaFoldDB" id="A7VSL1"/>
<accession>A7VSL1</accession>
<dbReference type="Proteomes" id="UP000003490">
    <property type="component" value="Unassembled WGS sequence"/>
</dbReference>
<organism evidence="1 3">
    <name type="scientific">[Clostridium] leptum DSM 753</name>
    <dbReference type="NCBI Taxonomy" id="428125"/>
    <lineage>
        <taxon>Bacteria</taxon>
        <taxon>Bacillati</taxon>
        <taxon>Bacillota</taxon>
        <taxon>Clostridia</taxon>
        <taxon>Eubacteriales</taxon>
        <taxon>Oscillospiraceae</taxon>
        <taxon>Oscillospiraceae incertae sedis</taxon>
    </lineage>
</organism>
<reference evidence="1 3" key="2">
    <citation type="submission" date="2007-08" db="EMBL/GenBank/DDBJ databases">
        <authorList>
            <person name="Fulton L."/>
            <person name="Clifton S."/>
            <person name="Fulton B."/>
            <person name="Xu J."/>
            <person name="Minx P."/>
            <person name="Pepin K.H."/>
            <person name="Johnson M."/>
            <person name="Thiruvilangam P."/>
            <person name="Bhonagiri V."/>
            <person name="Nash W.E."/>
            <person name="Wang C."/>
            <person name="Mardis E.R."/>
            <person name="Wilson R.K."/>
        </authorList>
    </citation>
    <scope>NUCLEOTIDE SEQUENCE [LARGE SCALE GENOMIC DNA]</scope>
    <source>
        <strain evidence="1 3">DSM 753</strain>
    </source>
</reference>
<evidence type="ECO:0000313" key="1">
    <source>
        <dbReference type="EMBL" id="EDO61157.1"/>
    </source>
</evidence>
<keyword evidence="4" id="KW-1185">Reference proteome</keyword>
<dbReference type="EMBL" id="ABCB02000018">
    <property type="protein sequence ID" value="EDO61157.1"/>
    <property type="molecule type" value="Genomic_DNA"/>
</dbReference>
<name>A7VSL1_9FIRM</name>
<reference evidence="1 3" key="1">
    <citation type="submission" date="2007-08" db="EMBL/GenBank/DDBJ databases">
        <title>Draft genome sequence of Clostridium leptum (DSM 753).</title>
        <authorList>
            <person name="Sudarsanam P."/>
            <person name="Ley R."/>
            <person name="Guruge J."/>
            <person name="Turnbaugh P.J."/>
            <person name="Mahowald M."/>
            <person name="Liep D."/>
            <person name="Gordon J."/>
        </authorList>
    </citation>
    <scope>NUCLEOTIDE SEQUENCE [LARGE SCALE GENOMIC DNA]</scope>
    <source>
        <strain evidence="1 3">DSM 753</strain>
    </source>
</reference>
<comment type="caution">
    <text evidence="1">The sequence shown here is derived from an EMBL/GenBank/DDBJ whole genome shotgun (WGS) entry which is preliminary data.</text>
</comment>